<organism evidence="3 4">
    <name type="scientific">Akanthomyces muscarius</name>
    <name type="common">Entomopathogenic fungus</name>
    <name type="synonym">Lecanicillium muscarium</name>
    <dbReference type="NCBI Taxonomy" id="2231603"/>
    <lineage>
        <taxon>Eukaryota</taxon>
        <taxon>Fungi</taxon>
        <taxon>Dikarya</taxon>
        <taxon>Ascomycota</taxon>
        <taxon>Pezizomycotina</taxon>
        <taxon>Sordariomycetes</taxon>
        <taxon>Hypocreomycetidae</taxon>
        <taxon>Hypocreales</taxon>
        <taxon>Cordycipitaceae</taxon>
        <taxon>Akanthomyces</taxon>
    </lineage>
</organism>
<dbReference type="PANTHER" id="PTHR38795:SF1">
    <property type="entry name" value="DUF6604 DOMAIN-CONTAINING PROTEIN"/>
    <property type="match status" value="1"/>
</dbReference>
<protein>
    <recommendedName>
        <fullName evidence="2">DUF6604 domain-containing protein</fullName>
    </recommendedName>
</protein>
<accession>A0A9W8QJQ8</accession>
<sequence length="831" mass="93308">MLPNILISTYLEYKKDTDAIASWLASTAKAAGFNPGDLSDPPSQPSKGGGRLKGKARKQGKKVASKPDVASSAKYVIRIRDFTVLAQYILEKVIPVPMSFQSTLDRAIAARASFGTKLEQHGSSVDAEVNAKHENFVDVLKHVRIILTSLMAPPDGDESSVQDDTLPNRFAGLAVYEPSEAFLSAPDIQRPAKAEADPVDYAAEIPPSFEDAIFALWVLMDDMNKARANVRSIWSSFKDAGFDVVPAAVTTNTVIELVRNMMEDVVPLIDKHGGLHTCLEKCHMVKCLMKGFSVQDFHNQQDPKDNFNYDTYDVANETFLLCFRLIDGFQAIVDPREIPLYQDGTFGTFDINSDRTKKSGTAKFHDDRALLMPFFTDLMTVVLSAPAWPVHDEFLRGMKEMTRTGSVPFYLVFAAQVFLDVTYTLGPGIERGWQVFATHLNFIVGDLKTHLEYHKNLKIKTWPASNDQMLKQLRDSMVWLSNDPLFQVQERLLRREGVPANKDNANRIFRMSPIICGLVLYQYRFRYREAALAVADAWGSIQYAGHLYNTLDSSGLLKGRWEDMDIAKTLLGPESFFVGGEEPRTLADQFKKYCLQMGVSAAALSKKSRKGRELASKAGPRGLKVNAPVTTMFEERYANDSDIVLTAEQVERIVELSTFELETDEETGQTFLGQIEDEQKLKDKKKLQHEIKNHPRQSKRTSEPRISLGQLAQALANAMQAETVEFCFPYMLMHRWCWRMFRSVRDACDPQLRQILGLDYLENETQLPTLTGYILMLACGAEGHAANLGPLESAAHVLNEMQVAGTQNFIIKRIMGEMLGMEIEIDNELDD</sequence>
<dbReference type="EMBL" id="JAJHUN010000005">
    <property type="protein sequence ID" value="KAJ4159161.1"/>
    <property type="molecule type" value="Genomic_DNA"/>
</dbReference>
<dbReference type="Proteomes" id="UP001144673">
    <property type="component" value="Unassembled WGS sequence"/>
</dbReference>
<evidence type="ECO:0000259" key="2">
    <source>
        <dbReference type="Pfam" id="PF20253"/>
    </source>
</evidence>
<name>A0A9W8QJQ8_AKAMU</name>
<dbReference type="Pfam" id="PF20253">
    <property type="entry name" value="DUF6604"/>
    <property type="match status" value="1"/>
</dbReference>
<evidence type="ECO:0000313" key="3">
    <source>
        <dbReference type="EMBL" id="KAJ4159161.1"/>
    </source>
</evidence>
<comment type="caution">
    <text evidence="3">The sequence shown here is derived from an EMBL/GenBank/DDBJ whole genome shotgun (WGS) entry which is preliminary data.</text>
</comment>
<feature type="region of interest" description="Disordered" evidence="1">
    <location>
        <begin position="34"/>
        <end position="64"/>
    </location>
</feature>
<keyword evidence="4" id="KW-1185">Reference proteome</keyword>
<dbReference type="InterPro" id="IPR046539">
    <property type="entry name" value="DUF6604"/>
</dbReference>
<evidence type="ECO:0000313" key="4">
    <source>
        <dbReference type="Proteomes" id="UP001144673"/>
    </source>
</evidence>
<proteinExistence type="predicted"/>
<dbReference type="RefSeq" id="XP_056057160.1">
    <property type="nucleotide sequence ID" value="XM_056202643.1"/>
</dbReference>
<dbReference type="PANTHER" id="PTHR38795">
    <property type="entry name" value="DUF6604 DOMAIN-CONTAINING PROTEIN"/>
    <property type="match status" value="1"/>
</dbReference>
<dbReference type="KEGG" id="amus:LMH87_008073"/>
<dbReference type="GeneID" id="80895232"/>
<feature type="domain" description="DUF6604" evidence="2">
    <location>
        <begin position="12"/>
        <end position="267"/>
    </location>
</feature>
<feature type="compositionally biased region" description="Basic residues" evidence="1">
    <location>
        <begin position="50"/>
        <end position="64"/>
    </location>
</feature>
<dbReference type="AlphaFoldDB" id="A0A9W8QJQ8"/>
<evidence type="ECO:0000256" key="1">
    <source>
        <dbReference type="SAM" id="MobiDB-lite"/>
    </source>
</evidence>
<gene>
    <name evidence="3" type="ORF">LMH87_008073</name>
</gene>
<reference evidence="3" key="1">
    <citation type="journal article" date="2023" name="Access Microbiol">
        <title>De-novo genome assembly for Akanthomyces muscarius, a biocontrol agent of insect agricultural pests.</title>
        <authorList>
            <person name="Erdos Z."/>
            <person name="Studholme D.J."/>
            <person name="Raymond B."/>
            <person name="Sharma M."/>
        </authorList>
    </citation>
    <scope>NUCLEOTIDE SEQUENCE</scope>
    <source>
        <strain evidence="3">Ve6</strain>
    </source>
</reference>